<name>A0ABD2MNK7_9CUCU</name>
<proteinExistence type="inferred from homology"/>
<comment type="caution">
    <text evidence="3">The sequence shown here is derived from an EMBL/GenBank/DDBJ whole genome shotgun (WGS) entry which is preliminary data.</text>
</comment>
<evidence type="ECO:0000313" key="4">
    <source>
        <dbReference type="Proteomes" id="UP001516400"/>
    </source>
</evidence>
<protein>
    <submittedName>
        <fullName evidence="3">Uncharacterized protein</fullName>
    </submittedName>
</protein>
<feature type="region of interest" description="Disordered" evidence="2">
    <location>
        <begin position="1"/>
        <end position="45"/>
    </location>
</feature>
<feature type="compositionally biased region" description="Basic and acidic residues" evidence="2">
    <location>
        <begin position="1"/>
        <end position="15"/>
    </location>
</feature>
<feature type="region of interest" description="Disordered" evidence="2">
    <location>
        <begin position="459"/>
        <end position="517"/>
    </location>
</feature>
<dbReference type="Proteomes" id="UP001516400">
    <property type="component" value="Unassembled WGS sequence"/>
</dbReference>
<organism evidence="3 4">
    <name type="scientific">Cryptolaemus montrouzieri</name>
    <dbReference type="NCBI Taxonomy" id="559131"/>
    <lineage>
        <taxon>Eukaryota</taxon>
        <taxon>Metazoa</taxon>
        <taxon>Ecdysozoa</taxon>
        <taxon>Arthropoda</taxon>
        <taxon>Hexapoda</taxon>
        <taxon>Insecta</taxon>
        <taxon>Pterygota</taxon>
        <taxon>Neoptera</taxon>
        <taxon>Endopterygota</taxon>
        <taxon>Coleoptera</taxon>
        <taxon>Polyphaga</taxon>
        <taxon>Cucujiformia</taxon>
        <taxon>Coccinelloidea</taxon>
        <taxon>Coccinellidae</taxon>
        <taxon>Scymninae</taxon>
        <taxon>Scymnini</taxon>
        <taxon>Cryptolaemus</taxon>
    </lineage>
</organism>
<evidence type="ECO:0000313" key="3">
    <source>
        <dbReference type="EMBL" id="KAL3267929.1"/>
    </source>
</evidence>
<gene>
    <name evidence="3" type="ORF">HHI36_007068</name>
</gene>
<reference evidence="3 4" key="1">
    <citation type="journal article" date="2021" name="BMC Biol.">
        <title>Horizontally acquired antibacterial genes associated with adaptive radiation of ladybird beetles.</title>
        <authorList>
            <person name="Li H.S."/>
            <person name="Tang X.F."/>
            <person name="Huang Y.H."/>
            <person name="Xu Z.Y."/>
            <person name="Chen M.L."/>
            <person name="Du X.Y."/>
            <person name="Qiu B.Y."/>
            <person name="Chen P.T."/>
            <person name="Zhang W."/>
            <person name="Slipinski A."/>
            <person name="Escalona H.E."/>
            <person name="Waterhouse R.M."/>
            <person name="Zwick A."/>
            <person name="Pang H."/>
        </authorList>
    </citation>
    <scope>NUCLEOTIDE SEQUENCE [LARGE SCALE GENOMIC DNA]</scope>
    <source>
        <strain evidence="3">SYSU2018</strain>
    </source>
</reference>
<dbReference type="EMBL" id="JABFTP020000021">
    <property type="protein sequence ID" value="KAL3267929.1"/>
    <property type="molecule type" value="Genomic_DNA"/>
</dbReference>
<dbReference type="Pfam" id="PF12640">
    <property type="entry name" value="UPF0489"/>
    <property type="match status" value="1"/>
</dbReference>
<feature type="compositionally biased region" description="Polar residues" evidence="2">
    <location>
        <begin position="506"/>
        <end position="517"/>
    </location>
</feature>
<dbReference type="PANTHER" id="PTHR13225:SF3">
    <property type="entry name" value="UPF0489 PROTEIN C5ORF22"/>
    <property type="match status" value="1"/>
</dbReference>
<evidence type="ECO:0000256" key="1">
    <source>
        <dbReference type="ARBA" id="ARBA00007099"/>
    </source>
</evidence>
<dbReference type="PANTHER" id="PTHR13225">
    <property type="entry name" value="MISEXPRESSION SUPPRESSOR OF RAS 6"/>
    <property type="match status" value="1"/>
</dbReference>
<keyword evidence="4" id="KW-1185">Reference proteome</keyword>
<comment type="similarity">
    <text evidence="1">Belongs to the UPF0489 family.</text>
</comment>
<feature type="compositionally biased region" description="Low complexity" evidence="2">
    <location>
        <begin position="481"/>
        <end position="494"/>
    </location>
</feature>
<dbReference type="InterPro" id="IPR024131">
    <property type="entry name" value="UPF0489"/>
</dbReference>
<accession>A0ABD2MNK7</accession>
<evidence type="ECO:0000256" key="2">
    <source>
        <dbReference type="SAM" id="MobiDB-lite"/>
    </source>
</evidence>
<dbReference type="AlphaFoldDB" id="A0ABD2MNK7"/>
<feature type="compositionally biased region" description="Polar residues" evidence="2">
    <location>
        <begin position="468"/>
        <end position="480"/>
    </location>
</feature>
<sequence length="517" mass="58385">MEEHFISRGNGRHDPNSNPPPGGQGNPQEAGGNHPQGANPPPVIANAAPIIIHPPFVNPADIPPPIVIPPIVDHMEPSMNGSHHDSLKKHKQIPIYIVEDHHQVVPFIHENIRKRYLPLQGNTLIHLDSHPDMLIPKDLLADEAFEPRVLYESHDIENWILPNCYTGIFHQIVWVKPPWAHQIRNKNQKIYIGKNTEGTLRLECKENYFIAEGLYQVRQNLVNVKEISFDCFTLGNRLVEAGDDIGEMRSFSENIDKTPVILDIDLDFFSTRNPFLPLYEHADLYFRLKSLFKFTPPRTNSHVHILEAQDRRIRQLQEIEQIFNHLGEFGRMPDPPVGAQPSPIYAEILSVLSGLAEWYPLDSINWDLVYNAGCTIDDNELPHHVSTAEELRIMFQSFENFIDTFLEPPRIITISRSSSDEYTPANQVEEIQAKVLEILNRKFPCAPPVLDYLDMEQAEEQPADDPMSISSEEPSTMSQLSDSSAKTDSGSGSSELAEARREGSASPASDQPGPSNR</sequence>